<reference evidence="1 2" key="1">
    <citation type="journal article" date="2021" name="Elife">
        <title>Chloroplast acquisition without the gene transfer in kleptoplastic sea slugs, Plakobranchus ocellatus.</title>
        <authorList>
            <person name="Maeda T."/>
            <person name="Takahashi S."/>
            <person name="Yoshida T."/>
            <person name="Shimamura S."/>
            <person name="Takaki Y."/>
            <person name="Nagai Y."/>
            <person name="Toyoda A."/>
            <person name="Suzuki Y."/>
            <person name="Arimoto A."/>
            <person name="Ishii H."/>
            <person name="Satoh N."/>
            <person name="Nishiyama T."/>
            <person name="Hasebe M."/>
            <person name="Maruyama T."/>
            <person name="Minagawa J."/>
            <person name="Obokata J."/>
            <person name="Shigenobu S."/>
        </authorList>
    </citation>
    <scope>NUCLEOTIDE SEQUENCE [LARGE SCALE GENOMIC DNA]</scope>
</reference>
<comment type="caution">
    <text evidence="1">The sequence shown here is derived from an EMBL/GenBank/DDBJ whole genome shotgun (WGS) entry which is preliminary data.</text>
</comment>
<gene>
    <name evidence="1" type="ORF">PoB_004057000</name>
</gene>
<protein>
    <submittedName>
        <fullName evidence="1">Uncharacterized protein</fullName>
    </submittedName>
</protein>
<sequence length="77" mass="8174">MAEDLLSNAWLLCTTSPQQGHLTLSGLSSGQGACVEARTRDRRFPADLSMGSLFTVPPTPANYNASIACYIVMAVAK</sequence>
<name>A0AAV4B0D4_9GAST</name>
<evidence type="ECO:0000313" key="2">
    <source>
        <dbReference type="Proteomes" id="UP000735302"/>
    </source>
</evidence>
<proteinExistence type="predicted"/>
<accession>A0AAV4B0D4</accession>
<dbReference type="AlphaFoldDB" id="A0AAV4B0D4"/>
<keyword evidence="2" id="KW-1185">Reference proteome</keyword>
<organism evidence="1 2">
    <name type="scientific">Plakobranchus ocellatus</name>
    <dbReference type="NCBI Taxonomy" id="259542"/>
    <lineage>
        <taxon>Eukaryota</taxon>
        <taxon>Metazoa</taxon>
        <taxon>Spiralia</taxon>
        <taxon>Lophotrochozoa</taxon>
        <taxon>Mollusca</taxon>
        <taxon>Gastropoda</taxon>
        <taxon>Heterobranchia</taxon>
        <taxon>Euthyneura</taxon>
        <taxon>Panpulmonata</taxon>
        <taxon>Sacoglossa</taxon>
        <taxon>Placobranchoidea</taxon>
        <taxon>Plakobranchidae</taxon>
        <taxon>Plakobranchus</taxon>
    </lineage>
</organism>
<dbReference type="Proteomes" id="UP000735302">
    <property type="component" value="Unassembled WGS sequence"/>
</dbReference>
<dbReference type="EMBL" id="BLXT01004521">
    <property type="protein sequence ID" value="GFO14065.1"/>
    <property type="molecule type" value="Genomic_DNA"/>
</dbReference>
<evidence type="ECO:0000313" key="1">
    <source>
        <dbReference type="EMBL" id="GFO14065.1"/>
    </source>
</evidence>